<dbReference type="EMBL" id="VTOY01000012">
    <property type="protein sequence ID" value="TYZ20774.1"/>
    <property type="molecule type" value="Genomic_DNA"/>
</dbReference>
<dbReference type="RefSeq" id="WP_149172069.1">
    <property type="nucleotide sequence ID" value="NZ_VTOY01000012.1"/>
</dbReference>
<dbReference type="PANTHER" id="PTHR43339">
    <property type="entry name" value="RUBRERYTHRIN-RELATED"/>
    <property type="match status" value="1"/>
</dbReference>
<dbReference type="InterPro" id="IPR009078">
    <property type="entry name" value="Ferritin-like_SF"/>
</dbReference>
<evidence type="ECO:0000313" key="3">
    <source>
        <dbReference type="Proteomes" id="UP000323646"/>
    </source>
</evidence>
<dbReference type="OrthoDB" id="9799749at2"/>
<feature type="domain" description="Rubredoxin-like" evidence="1">
    <location>
        <begin position="141"/>
        <end position="179"/>
    </location>
</feature>
<proteinExistence type="predicted"/>
<keyword evidence="3" id="KW-1185">Reference proteome</keyword>
<accession>A0A5D6W1X9</accession>
<dbReference type="InterPro" id="IPR024934">
    <property type="entry name" value="Rubredoxin-like_dom"/>
</dbReference>
<dbReference type="InterPro" id="IPR052773">
    <property type="entry name" value="Anaerobic_Peroxidase-Rel"/>
</dbReference>
<gene>
    <name evidence="2" type="ORF">FZ040_11250</name>
</gene>
<dbReference type="Gene3D" id="2.20.28.10">
    <property type="match status" value="1"/>
</dbReference>
<protein>
    <submittedName>
        <fullName evidence="2">Rubrerythrin</fullName>
    </submittedName>
</protein>
<evidence type="ECO:0000259" key="1">
    <source>
        <dbReference type="PROSITE" id="PS50903"/>
    </source>
</evidence>
<organism evidence="2 3">
    <name type="scientific">Selenomonas ruminis</name>
    <dbReference type="NCBI Taxonomy" id="2593411"/>
    <lineage>
        <taxon>Bacteria</taxon>
        <taxon>Bacillati</taxon>
        <taxon>Bacillota</taxon>
        <taxon>Negativicutes</taxon>
        <taxon>Selenomonadales</taxon>
        <taxon>Selenomonadaceae</taxon>
        <taxon>Selenomonas</taxon>
    </lineage>
</organism>
<dbReference type="PANTHER" id="PTHR43339:SF1">
    <property type="entry name" value="RUBRERYTHRIN"/>
    <property type="match status" value="1"/>
</dbReference>
<name>A0A5D6W1X9_9FIRM</name>
<dbReference type="PROSITE" id="PS50903">
    <property type="entry name" value="RUBREDOXIN_LIKE"/>
    <property type="match status" value="1"/>
</dbReference>
<sequence>MSIYGLTKGTDLENTMKAIMQAEANGTMMYYALARLAKEQGYDDVAAELIESANQEAVHAGFYAVMNGKYPQDFWNLLRTVQKAETNGEAQVKAVADKVRAAGFAEAADEMEIFAKQEGHHGVVIGRILEKYQPEKKAPAGKVYICPVCGFEHEGDINDEPDDYVCPLCGQLKSVFQEAK</sequence>
<dbReference type="GO" id="GO:0005506">
    <property type="term" value="F:iron ion binding"/>
    <property type="evidence" value="ECO:0007669"/>
    <property type="project" value="InterPro"/>
</dbReference>
<dbReference type="InterPro" id="IPR012347">
    <property type="entry name" value="Ferritin-like"/>
</dbReference>
<dbReference type="SUPFAM" id="SSF57802">
    <property type="entry name" value="Rubredoxin-like"/>
    <property type="match status" value="1"/>
</dbReference>
<dbReference type="Gene3D" id="1.20.1260.10">
    <property type="match status" value="1"/>
</dbReference>
<dbReference type="SUPFAM" id="SSF47240">
    <property type="entry name" value="Ferritin-like"/>
    <property type="match status" value="1"/>
</dbReference>
<comment type="caution">
    <text evidence="2">The sequence shown here is derived from an EMBL/GenBank/DDBJ whole genome shotgun (WGS) entry which is preliminary data.</text>
</comment>
<evidence type="ECO:0000313" key="2">
    <source>
        <dbReference type="EMBL" id="TYZ20774.1"/>
    </source>
</evidence>
<dbReference type="Proteomes" id="UP000323646">
    <property type="component" value="Unassembled WGS sequence"/>
</dbReference>
<dbReference type="AlphaFoldDB" id="A0A5D6W1X9"/>
<reference evidence="2 3" key="1">
    <citation type="submission" date="2019-08" db="EMBL/GenBank/DDBJ databases">
        <title>Selenomonas sp. mPRGC5 and Selenomonas sp. mPRGC8 isolated from ruminal fluid of dairy goat (Capra hircus).</title>
        <authorList>
            <person name="Poothong S."/>
            <person name="Nuengjamnong C."/>
            <person name="Tanasupawat S."/>
        </authorList>
    </citation>
    <scope>NUCLEOTIDE SEQUENCE [LARGE SCALE GENOMIC DNA]</scope>
    <source>
        <strain evidence="3">mPRGC5</strain>
    </source>
</reference>